<keyword evidence="5" id="KW-1185">Reference proteome</keyword>
<dbReference type="AlphaFoldDB" id="A0A9P1DDI2"/>
<comment type="caution">
    <text evidence="2">The sequence shown here is derived from an EMBL/GenBank/DDBJ whole genome shotgun (WGS) entry which is preliminary data.</text>
</comment>
<sequence>MRLTCFWIFWIPKCQGFGEISITTEENQHSPWIQIPSDTKAAGGKLQVHQVADVVVLDAEVIDALHQMVVKDKPDHDGMSVNLFIELAVEWQMSGEWLQIQSSPHHFIELPVHPRDAGVDVGGLSDGIGGHQCFETSVDMDFFLAGYLPRSPCWFPILKDVGISESELQRTRFEIDVSVPLGFSVCTAGQLVWAPAFASVGSASHTALFTAEVQRQSGPGRPSQWRLGSALVPRCAER</sequence>
<dbReference type="EMBL" id="CAMXCT020004326">
    <property type="protein sequence ID" value="CAL1161949.1"/>
    <property type="molecule type" value="Genomic_DNA"/>
</dbReference>
<evidence type="ECO:0000313" key="2">
    <source>
        <dbReference type="EMBL" id="CAI4008574.1"/>
    </source>
</evidence>
<keyword evidence="1" id="KW-0732">Signal</keyword>
<accession>A0A9P1DDI2</accession>
<evidence type="ECO:0000313" key="3">
    <source>
        <dbReference type="EMBL" id="CAL1161949.1"/>
    </source>
</evidence>
<feature type="signal peptide" evidence="1">
    <location>
        <begin position="1"/>
        <end position="16"/>
    </location>
</feature>
<gene>
    <name evidence="2" type="ORF">C1SCF055_LOCUS34004</name>
</gene>
<organism evidence="2">
    <name type="scientific">Cladocopium goreaui</name>
    <dbReference type="NCBI Taxonomy" id="2562237"/>
    <lineage>
        <taxon>Eukaryota</taxon>
        <taxon>Sar</taxon>
        <taxon>Alveolata</taxon>
        <taxon>Dinophyceae</taxon>
        <taxon>Suessiales</taxon>
        <taxon>Symbiodiniaceae</taxon>
        <taxon>Cladocopium</taxon>
    </lineage>
</organism>
<dbReference type="OrthoDB" id="167398at2759"/>
<dbReference type="Proteomes" id="UP001152797">
    <property type="component" value="Unassembled WGS sequence"/>
</dbReference>
<name>A0A9P1DDI2_9DINO</name>
<proteinExistence type="predicted"/>
<protein>
    <submittedName>
        <fullName evidence="4">Transcription initiation factor TFIID subunit 2</fullName>
    </submittedName>
</protein>
<evidence type="ECO:0000256" key="1">
    <source>
        <dbReference type="SAM" id="SignalP"/>
    </source>
</evidence>
<dbReference type="EMBL" id="CAMXCT010004326">
    <property type="protein sequence ID" value="CAI4008574.1"/>
    <property type="molecule type" value="Genomic_DNA"/>
</dbReference>
<dbReference type="EMBL" id="CAMXCT030004326">
    <property type="protein sequence ID" value="CAL4795886.1"/>
    <property type="molecule type" value="Genomic_DNA"/>
</dbReference>
<evidence type="ECO:0000313" key="5">
    <source>
        <dbReference type="Proteomes" id="UP001152797"/>
    </source>
</evidence>
<reference evidence="3" key="2">
    <citation type="submission" date="2024-04" db="EMBL/GenBank/DDBJ databases">
        <authorList>
            <person name="Chen Y."/>
            <person name="Shah S."/>
            <person name="Dougan E. K."/>
            <person name="Thang M."/>
            <person name="Chan C."/>
        </authorList>
    </citation>
    <scope>NUCLEOTIDE SEQUENCE [LARGE SCALE GENOMIC DNA]</scope>
</reference>
<feature type="chain" id="PRO_5043271282" evidence="1">
    <location>
        <begin position="17"/>
        <end position="238"/>
    </location>
</feature>
<reference evidence="2" key="1">
    <citation type="submission" date="2022-10" db="EMBL/GenBank/DDBJ databases">
        <authorList>
            <person name="Chen Y."/>
            <person name="Dougan E. K."/>
            <person name="Chan C."/>
            <person name="Rhodes N."/>
            <person name="Thang M."/>
        </authorList>
    </citation>
    <scope>NUCLEOTIDE SEQUENCE</scope>
</reference>
<evidence type="ECO:0000313" key="4">
    <source>
        <dbReference type="EMBL" id="CAL4795886.1"/>
    </source>
</evidence>